<dbReference type="GO" id="GO:0008658">
    <property type="term" value="F:penicillin binding"/>
    <property type="evidence" value="ECO:0007669"/>
    <property type="project" value="InterPro"/>
</dbReference>
<dbReference type="InterPro" id="IPR050515">
    <property type="entry name" value="Beta-lactam/transpept"/>
</dbReference>
<protein>
    <recommendedName>
        <fullName evidence="3">beta-lactamase</fullName>
        <ecNumber evidence="3">3.5.2.6</ecNumber>
    </recommendedName>
</protein>
<dbReference type="PROSITE" id="PS51257">
    <property type="entry name" value="PROKAR_LIPOPROTEIN"/>
    <property type="match status" value="1"/>
</dbReference>
<keyword evidence="5" id="KW-0378">Hydrolase</keyword>
<dbReference type="SUPFAM" id="SSF56601">
    <property type="entry name" value="beta-lactamase/transpeptidase-like"/>
    <property type="match status" value="1"/>
</dbReference>
<evidence type="ECO:0000256" key="4">
    <source>
        <dbReference type="ARBA" id="ARBA00022729"/>
    </source>
</evidence>
<dbReference type="InterPro" id="IPR001460">
    <property type="entry name" value="PCN-bd_Tpept"/>
</dbReference>
<feature type="domain" description="Penicillin-binding protein transpeptidase" evidence="9">
    <location>
        <begin position="85"/>
        <end position="304"/>
    </location>
</feature>
<name>A0A9D1EBG7_9FIRM</name>
<dbReference type="Proteomes" id="UP000823912">
    <property type="component" value="Unassembled WGS sequence"/>
</dbReference>
<organism evidence="10 11">
    <name type="scientific">Candidatus Pullilachnospira gallistercoris</name>
    <dbReference type="NCBI Taxonomy" id="2840911"/>
    <lineage>
        <taxon>Bacteria</taxon>
        <taxon>Bacillati</taxon>
        <taxon>Bacillota</taxon>
        <taxon>Clostridia</taxon>
        <taxon>Lachnospirales</taxon>
        <taxon>Lachnospiraceae</taxon>
        <taxon>Lachnospiraceae incertae sedis</taxon>
        <taxon>Candidatus Pullilachnospira</taxon>
    </lineage>
</organism>
<evidence type="ECO:0000259" key="9">
    <source>
        <dbReference type="Pfam" id="PF00905"/>
    </source>
</evidence>
<comment type="similarity">
    <text evidence="2">Belongs to the class-D beta-lactamase family.</text>
</comment>
<feature type="compositionally biased region" description="Polar residues" evidence="7">
    <location>
        <begin position="30"/>
        <end position="46"/>
    </location>
</feature>
<dbReference type="GO" id="GO:0008800">
    <property type="term" value="F:beta-lactamase activity"/>
    <property type="evidence" value="ECO:0007669"/>
    <property type="project" value="UniProtKB-EC"/>
</dbReference>
<reference evidence="10" key="1">
    <citation type="submission" date="2020-10" db="EMBL/GenBank/DDBJ databases">
        <authorList>
            <person name="Gilroy R."/>
        </authorList>
    </citation>
    <scope>NUCLEOTIDE SEQUENCE</scope>
    <source>
        <strain evidence="10">ChiSjej5B23-6657</strain>
    </source>
</reference>
<dbReference type="GO" id="GO:0005886">
    <property type="term" value="C:plasma membrane"/>
    <property type="evidence" value="ECO:0007669"/>
    <property type="project" value="TreeGrafter"/>
</dbReference>
<evidence type="ECO:0000313" key="11">
    <source>
        <dbReference type="Proteomes" id="UP000823912"/>
    </source>
</evidence>
<evidence type="ECO:0000256" key="2">
    <source>
        <dbReference type="ARBA" id="ARBA00007898"/>
    </source>
</evidence>
<accession>A0A9D1EBG7</accession>
<evidence type="ECO:0000313" key="10">
    <source>
        <dbReference type="EMBL" id="HIR71880.1"/>
    </source>
</evidence>
<evidence type="ECO:0000256" key="3">
    <source>
        <dbReference type="ARBA" id="ARBA00012865"/>
    </source>
</evidence>
<dbReference type="PANTHER" id="PTHR30627">
    <property type="entry name" value="PEPTIDOGLYCAN D,D-TRANSPEPTIDASE"/>
    <property type="match status" value="1"/>
</dbReference>
<dbReference type="GO" id="GO:0046677">
    <property type="term" value="P:response to antibiotic"/>
    <property type="evidence" value="ECO:0007669"/>
    <property type="project" value="UniProtKB-KW"/>
</dbReference>
<dbReference type="Gene3D" id="3.40.710.10">
    <property type="entry name" value="DD-peptidase/beta-lactamase superfamily"/>
    <property type="match status" value="1"/>
</dbReference>
<dbReference type="GO" id="GO:0071555">
    <property type="term" value="P:cell wall organization"/>
    <property type="evidence" value="ECO:0007669"/>
    <property type="project" value="TreeGrafter"/>
</dbReference>
<dbReference type="PANTHER" id="PTHR30627:SF6">
    <property type="entry name" value="BETA-LACTAMASE YBXI-RELATED"/>
    <property type="match status" value="1"/>
</dbReference>
<reference evidence="10" key="2">
    <citation type="journal article" date="2021" name="PeerJ">
        <title>Extensive microbial diversity within the chicken gut microbiome revealed by metagenomics and culture.</title>
        <authorList>
            <person name="Gilroy R."/>
            <person name="Ravi A."/>
            <person name="Getino M."/>
            <person name="Pursley I."/>
            <person name="Horton D.L."/>
            <person name="Alikhan N.F."/>
            <person name="Baker D."/>
            <person name="Gharbi K."/>
            <person name="Hall N."/>
            <person name="Watson M."/>
            <person name="Adriaenssens E.M."/>
            <person name="Foster-Nyarko E."/>
            <person name="Jarju S."/>
            <person name="Secka A."/>
            <person name="Antonio M."/>
            <person name="Oren A."/>
            <person name="Chaudhuri R.R."/>
            <person name="La Ragione R."/>
            <person name="Hildebrand F."/>
            <person name="Pallen M.J."/>
        </authorList>
    </citation>
    <scope>NUCLEOTIDE SEQUENCE</scope>
    <source>
        <strain evidence="10">ChiSjej5B23-6657</strain>
    </source>
</reference>
<evidence type="ECO:0000256" key="7">
    <source>
        <dbReference type="SAM" id="MobiDB-lite"/>
    </source>
</evidence>
<evidence type="ECO:0000256" key="5">
    <source>
        <dbReference type="ARBA" id="ARBA00022801"/>
    </source>
</evidence>
<feature type="chain" id="PRO_5039336105" description="beta-lactamase" evidence="8">
    <location>
        <begin position="21"/>
        <end position="308"/>
    </location>
</feature>
<sequence>MRKYRALCLVFIFSVLWLTACGGHQRETQVPENAQTSEDSKGNPSENLPDEYAEPAVKEMDWAEYFEGINGAAVFYDADENCYQVYNQELAQTRRSPCSTFKIISSLIGLEKGIIVPGDSTRIWSREIFWNEDWNRDISFPDAFRSSCVWYFREVIDEIGRETMQKELERLSYGNCDISDWEGRLNTNNSNPALTGFWIESSLLISPTEQVQVMERIFGEDSSYSPESLDQLKQVMLLSKQGKTEPSIYGKTGLGKAHGVVVDAWFTGFADCGQKRIFFCVYLGESSGQNVSSAKAREIAAEIISDLM</sequence>
<feature type="signal peptide" evidence="8">
    <location>
        <begin position="1"/>
        <end position="20"/>
    </location>
</feature>
<dbReference type="InterPro" id="IPR012338">
    <property type="entry name" value="Beta-lactam/transpept-like"/>
</dbReference>
<evidence type="ECO:0000256" key="6">
    <source>
        <dbReference type="ARBA" id="ARBA00023251"/>
    </source>
</evidence>
<comment type="catalytic activity">
    <reaction evidence="1">
        <text>a beta-lactam + H2O = a substituted beta-amino acid</text>
        <dbReference type="Rhea" id="RHEA:20401"/>
        <dbReference type="ChEBI" id="CHEBI:15377"/>
        <dbReference type="ChEBI" id="CHEBI:35627"/>
        <dbReference type="ChEBI" id="CHEBI:140347"/>
        <dbReference type="EC" id="3.5.2.6"/>
    </reaction>
</comment>
<feature type="region of interest" description="Disordered" evidence="7">
    <location>
        <begin position="28"/>
        <end position="50"/>
    </location>
</feature>
<evidence type="ECO:0000256" key="1">
    <source>
        <dbReference type="ARBA" id="ARBA00001526"/>
    </source>
</evidence>
<gene>
    <name evidence="10" type="ORF">IAA55_11460</name>
</gene>
<dbReference type="EC" id="3.5.2.6" evidence="3"/>
<keyword evidence="4 8" id="KW-0732">Signal</keyword>
<evidence type="ECO:0000256" key="8">
    <source>
        <dbReference type="SAM" id="SignalP"/>
    </source>
</evidence>
<proteinExistence type="inferred from homology"/>
<keyword evidence="6" id="KW-0046">Antibiotic resistance</keyword>
<comment type="caution">
    <text evidence="10">The sequence shown here is derived from an EMBL/GenBank/DDBJ whole genome shotgun (WGS) entry which is preliminary data.</text>
</comment>
<dbReference type="Pfam" id="PF00905">
    <property type="entry name" value="Transpeptidase"/>
    <property type="match status" value="1"/>
</dbReference>
<dbReference type="EMBL" id="DVHM01000190">
    <property type="protein sequence ID" value="HIR71880.1"/>
    <property type="molecule type" value="Genomic_DNA"/>
</dbReference>
<dbReference type="AlphaFoldDB" id="A0A9D1EBG7"/>